<dbReference type="PANTHER" id="PTHR48125">
    <property type="entry name" value="LP07818P1"/>
    <property type="match status" value="1"/>
</dbReference>
<evidence type="ECO:0000313" key="3">
    <source>
        <dbReference type="EMBL" id="GGD44121.1"/>
    </source>
</evidence>
<dbReference type="EMBL" id="BMJJ01000025">
    <property type="protein sequence ID" value="GGD44121.1"/>
    <property type="molecule type" value="Genomic_DNA"/>
</dbReference>
<feature type="compositionally biased region" description="Basic and acidic residues" evidence="1">
    <location>
        <begin position="642"/>
        <end position="653"/>
    </location>
</feature>
<dbReference type="SMART" id="SM00028">
    <property type="entry name" value="TPR"/>
    <property type="match status" value="3"/>
</dbReference>
<reference evidence="3" key="1">
    <citation type="journal article" date="2014" name="Int. J. Syst. Evol. Microbiol.">
        <title>Complete genome sequence of Corynebacterium casei LMG S-19264T (=DSM 44701T), isolated from a smear-ripened cheese.</title>
        <authorList>
            <consortium name="US DOE Joint Genome Institute (JGI-PGF)"/>
            <person name="Walter F."/>
            <person name="Albersmeier A."/>
            <person name="Kalinowski J."/>
            <person name="Ruckert C."/>
        </authorList>
    </citation>
    <scope>NUCLEOTIDE SEQUENCE</scope>
    <source>
        <strain evidence="3">CGMCC 1.15493</strain>
    </source>
</reference>
<dbReference type="PANTHER" id="PTHR48125:SF10">
    <property type="entry name" value="OS12G0136300 PROTEIN"/>
    <property type="match status" value="1"/>
</dbReference>
<sequence length="828" mass="87336">MTWRVGLALSIAGIEVLALVVGLVVFFGNGGGQTVVIGPWMAPALAAETAPGLGFPPEPVSSPAAASSLAAVTAPGMVPASDLAIRAFDRPKAVSVFSFADPLPAPTAVAPAAAMSDGALVAAPAASPDPAVAPAAETIAPAQPAAAAPIAPDPQPEPAPTEAPAATVDETALRYFARQGDTRRLETEIARLRALYPDWTPPADPMQVPDIGDAALDRMWQLYSAGKYAEVRAAIAERQRTEPSWQPPTDLLDRVGVAEARIRLVNGSNLQQYETVIRIATETPSLLTCSEVDVLWRLARAFVETKKPARALDAYLYILTNCENSGERLATIQMAVLQLDRPALDRLLALGRAGPDGVDEFASVRADLARRSVDAAGQDAAVTASEADLDIVRGLAENGGKASDLQLLGWYHLRRDAPAVAGDWFAKAHDAEDTPESAQGLALSLLAQSKPVEAETVMRPWSDESEASRKVYVAVAANLLAIEPPLVQTPPVLQAIVTAVVKLRDANASRQLGWYSYALNQFATAGQWFGLALEWQSDDEAAAFGLGLARQRLGDTRGLAQLQAAWDGLSPRIAAIGKAGSPGAAPGPAALPPSPVPPSTAQAAVSPPVTETAAPAMQPLAYAETAPAPRVARVAEVPVRPARTESRVRESSPRRSCHAKGNRQALSAADSLQLGWCLMDLDRPLEAVPAFERALTASSAQVRQDAAYGQSLAFLKVDLVDKAAVAATREPQPQSRRVELQTALLTAQAVNALDAKRPVETLMALEQRSRLAPDRVDLMILRGYAYFDLGRLSDAEKVFSAAAKAGSREGVRGVNLVKTANRSFVPVD</sequence>
<evidence type="ECO:0000256" key="1">
    <source>
        <dbReference type="SAM" id="MobiDB-lite"/>
    </source>
</evidence>
<feature type="compositionally biased region" description="Pro residues" evidence="1">
    <location>
        <begin position="589"/>
        <end position="598"/>
    </location>
</feature>
<keyword evidence="2" id="KW-0472">Membrane</keyword>
<keyword evidence="4" id="KW-1185">Reference proteome</keyword>
<dbReference type="InterPro" id="IPR011990">
    <property type="entry name" value="TPR-like_helical_dom_sf"/>
</dbReference>
<feature type="region of interest" description="Disordered" evidence="1">
    <location>
        <begin position="577"/>
        <end position="603"/>
    </location>
</feature>
<feature type="region of interest" description="Disordered" evidence="1">
    <location>
        <begin position="641"/>
        <end position="662"/>
    </location>
</feature>
<dbReference type="InterPro" id="IPR019734">
    <property type="entry name" value="TPR_rpt"/>
</dbReference>
<protein>
    <recommendedName>
        <fullName evidence="5">Cellulose synthase</fullName>
    </recommendedName>
</protein>
<evidence type="ECO:0000313" key="4">
    <source>
        <dbReference type="Proteomes" id="UP000613160"/>
    </source>
</evidence>
<keyword evidence="2" id="KW-1133">Transmembrane helix</keyword>
<dbReference type="RefSeq" id="WP_188855493.1">
    <property type="nucleotide sequence ID" value="NZ_BMJJ01000025.1"/>
</dbReference>
<name>A0A916YGZ1_9HYPH</name>
<proteinExistence type="predicted"/>
<organism evidence="3 4">
    <name type="scientific">Aureimonas glaciei</name>
    <dbReference type="NCBI Taxonomy" id="1776957"/>
    <lineage>
        <taxon>Bacteria</taxon>
        <taxon>Pseudomonadati</taxon>
        <taxon>Pseudomonadota</taxon>
        <taxon>Alphaproteobacteria</taxon>
        <taxon>Hyphomicrobiales</taxon>
        <taxon>Aurantimonadaceae</taxon>
        <taxon>Aureimonas</taxon>
    </lineage>
</organism>
<comment type="caution">
    <text evidence="3">The sequence shown here is derived from an EMBL/GenBank/DDBJ whole genome shotgun (WGS) entry which is preliminary data.</text>
</comment>
<dbReference type="SUPFAM" id="SSF48452">
    <property type="entry name" value="TPR-like"/>
    <property type="match status" value="1"/>
</dbReference>
<dbReference type="Proteomes" id="UP000613160">
    <property type="component" value="Unassembled WGS sequence"/>
</dbReference>
<accession>A0A916YGZ1</accession>
<feature type="transmembrane region" description="Helical" evidence="2">
    <location>
        <begin position="7"/>
        <end position="27"/>
    </location>
</feature>
<reference evidence="3" key="2">
    <citation type="submission" date="2020-09" db="EMBL/GenBank/DDBJ databases">
        <authorList>
            <person name="Sun Q."/>
            <person name="Zhou Y."/>
        </authorList>
    </citation>
    <scope>NUCLEOTIDE SEQUENCE</scope>
    <source>
        <strain evidence="3">CGMCC 1.15493</strain>
    </source>
</reference>
<feature type="region of interest" description="Disordered" evidence="1">
    <location>
        <begin position="143"/>
        <end position="168"/>
    </location>
</feature>
<feature type="compositionally biased region" description="Low complexity" evidence="1">
    <location>
        <begin position="577"/>
        <end position="588"/>
    </location>
</feature>
<evidence type="ECO:0008006" key="5">
    <source>
        <dbReference type="Google" id="ProtNLM"/>
    </source>
</evidence>
<evidence type="ECO:0000256" key="2">
    <source>
        <dbReference type="SAM" id="Phobius"/>
    </source>
</evidence>
<gene>
    <name evidence="3" type="ORF">GCM10011335_53400</name>
</gene>
<dbReference type="AlphaFoldDB" id="A0A916YGZ1"/>
<keyword evidence="2" id="KW-0812">Transmembrane</keyword>
<dbReference type="Gene3D" id="1.25.40.10">
    <property type="entry name" value="Tetratricopeptide repeat domain"/>
    <property type="match status" value="2"/>
</dbReference>
<feature type="compositionally biased region" description="Pro residues" evidence="1">
    <location>
        <begin position="151"/>
        <end position="161"/>
    </location>
</feature>